<protein>
    <recommendedName>
        <fullName evidence="18">CFEM domain-containing protein</fullName>
    </recommendedName>
</protein>
<organism evidence="19 20">
    <name type="scientific">Purpureocillium lilacinum</name>
    <name type="common">Paecilomyces lilacinus</name>
    <dbReference type="NCBI Taxonomy" id="33203"/>
    <lineage>
        <taxon>Eukaryota</taxon>
        <taxon>Fungi</taxon>
        <taxon>Dikarya</taxon>
        <taxon>Ascomycota</taxon>
        <taxon>Pezizomycotina</taxon>
        <taxon>Sordariomycetes</taxon>
        <taxon>Hypocreomycetidae</taxon>
        <taxon>Hypocreales</taxon>
        <taxon>Ophiocordycipitaceae</taxon>
        <taxon>Purpureocillium</taxon>
    </lineage>
</organism>
<feature type="signal peptide" evidence="17">
    <location>
        <begin position="1"/>
        <end position="18"/>
    </location>
</feature>
<dbReference type="SMART" id="SM00747">
    <property type="entry name" value="CFEM"/>
    <property type="match status" value="1"/>
</dbReference>
<gene>
    <name evidence="19" type="ORF">PCL_02485</name>
</gene>
<evidence type="ECO:0000256" key="10">
    <source>
        <dbReference type="ARBA" id="ARBA00023136"/>
    </source>
</evidence>
<keyword evidence="11 14" id="KW-1015">Disulfide bond</keyword>
<evidence type="ECO:0000256" key="16">
    <source>
        <dbReference type="SAM" id="Phobius"/>
    </source>
</evidence>
<evidence type="ECO:0000256" key="3">
    <source>
        <dbReference type="ARBA" id="ARBA00004613"/>
    </source>
</evidence>
<evidence type="ECO:0000256" key="15">
    <source>
        <dbReference type="SAM" id="MobiDB-lite"/>
    </source>
</evidence>
<evidence type="ECO:0000256" key="8">
    <source>
        <dbReference type="ARBA" id="ARBA00022729"/>
    </source>
</evidence>
<evidence type="ECO:0000313" key="19">
    <source>
        <dbReference type="EMBL" id="PWI68084.1"/>
    </source>
</evidence>
<keyword evidence="9 16" id="KW-1133">Transmembrane helix</keyword>
<feature type="disulfide bond" evidence="14">
    <location>
        <begin position="32"/>
        <end position="72"/>
    </location>
</feature>
<sequence>MAKWWLIAALAVVPSAMAKVSLTDAVAKLPSCALTCVASAVSTSTCSLTDQVCLCNNDPLQQNITECVLAGCSIKEALFTKNLTESACDRPIRDKSGTLITLSNTLGIITGLFVLQRFAFKIFSRLDIHLDDWFTLLTTLVGVPATVINRYGLPPNGIGRDVWTLTDQQITNFGRFFYVMEVIYFTQVGLLKLALLFFYIRIFSSTAESVRALLWATTVFTAGFGIAFIVAAVFQCDPISFFWTKWDGEHQGRCMSINAIAWSNAAISIALDVWMLAIPISQLKQLRLSWRKKAGASIMFCTGAFVTIVSILRLKLLVDFGSDSINPTWDNFQITCWSTVEMNIGIICVCLPSLRLMVIRTFPRVFNTIYGANSRQTRHSDMSKGDKERREGRANDKRGEQDEVQLVPISEPASKASQVAQQCILAQKDVSAAVDMKHRRAVDYTALLHPRGVGSSPIGFLQQGLLYSTSLWVYIAPTSQLRPHSCHRALLNPLDPDRFTMRLQHILAYSLSLATSTAAARVAADPKYDAIGNCTTQRGTLGHCVIHRSHYPWLEVETLRIPCHEEFITLTAAGSSVRENEIRAVGSKGQQRLRAGCLAAAIPQLERTGAGKPLAIRRGEAL</sequence>
<keyword evidence="12" id="KW-0449">Lipoprotein</keyword>
<feature type="disulfide bond" evidence="14">
    <location>
        <begin position="36"/>
        <end position="67"/>
    </location>
</feature>
<feature type="region of interest" description="Disordered" evidence="15">
    <location>
        <begin position="376"/>
        <end position="405"/>
    </location>
</feature>
<evidence type="ECO:0000313" key="20">
    <source>
        <dbReference type="Proteomes" id="UP000245956"/>
    </source>
</evidence>
<keyword evidence="7 16" id="KW-0812">Transmembrane</keyword>
<evidence type="ECO:0000256" key="13">
    <source>
        <dbReference type="ARBA" id="ARBA00038359"/>
    </source>
</evidence>
<evidence type="ECO:0000259" key="18">
    <source>
        <dbReference type="PROSITE" id="PS52012"/>
    </source>
</evidence>
<proteinExistence type="inferred from homology"/>
<keyword evidence="14" id="KW-0408">Iron</keyword>
<feature type="transmembrane region" description="Helical" evidence="16">
    <location>
        <begin position="212"/>
        <end position="235"/>
    </location>
</feature>
<feature type="chain" id="PRO_5015521235" description="CFEM domain-containing protein" evidence="17">
    <location>
        <begin position="19"/>
        <end position="622"/>
    </location>
</feature>
<feature type="domain" description="CFEM" evidence="18">
    <location>
        <begin position="4"/>
        <end position="115"/>
    </location>
</feature>
<evidence type="ECO:0000256" key="12">
    <source>
        <dbReference type="ARBA" id="ARBA00023288"/>
    </source>
</evidence>
<keyword evidence="14" id="KW-0349">Heme</keyword>
<dbReference type="Pfam" id="PF05730">
    <property type="entry name" value="CFEM"/>
    <property type="match status" value="1"/>
</dbReference>
<dbReference type="PANTHER" id="PTHR33048">
    <property type="entry name" value="PTH11-LIKE INTEGRAL MEMBRANE PROTEIN (AFU_ORTHOLOGUE AFUA_5G11245)"/>
    <property type="match status" value="1"/>
</dbReference>
<dbReference type="AlphaFoldDB" id="A0A2U3E0S2"/>
<accession>A0A2U3E0S2</accession>
<evidence type="ECO:0000256" key="2">
    <source>
        <dbReference type="ARBA" id="ARBA00004589"/>
    </source>
</evidence>
<dbReference type="Proteomes" id="UP000245956">
    <property type="component" value="Unassembled WGS sequence"/>
</dbReference>
<feature type="transmembrane region" description="Helical" evidence="16">
    <location>
        <begin position="176"/>
        <end position="200"/>
    </location>
</feature>
<reference evidence="19 20" key="1">
    <citation type="journal article" date="2016" name="Front. Microbiol.">
        <title>Genome and transcriptome sequences reveal the specific parasitism of the nematophagous Purpureocillium lilacinum 36-1.</title>
        <authorList>
            <person name="Xie J."/>
            <person name="Li S."/>
            <person name="Mo C."/>
            <person name="Xiao X."/>
            <person name="Peng D."/>
            <person name="Wang G."/>
            <person name="Xiao Y."/>
        </authorList>
    </citation>
    <scope>NUCLEOTIDE SEQUENCE [LARGE SCALE GENOMIC DNA]</scope>
    <source>
        <strain evidence="19 20">36-1</strain>
    </source>
</reference>
<feature type="disulfide bond" evidence="14">
    <location>
        <begin position="55"/>
        <end position="88"/>
    </location>
</feature>
<feature type="transmembrane region" description="Helical" evidence="16">
    <location>
        <begin position="255"/>
        <end position="274"/>
    </location>
</feature>
<comment type="caution">
    <text evidence="19">The sequence shown here is derived from an EMBL/GenBank/DDBJ whole genome shotgun (WGS) entry which is preliminary data.</text>
</comment>
<comment type="similarity">
    <text evidence="13">Belongs to the SAT4 family.</text>
</comment>
<evidence type="ECO:0000256" key="7">
    <source>
        <dbReference type="ARBA" id="ARBA00022692"/>
    </source>
</evidence>
<dbReference type="InterPro" id="IPR008427">
    <property type="entry name" value="Extracellular_membr_CFEM_dom"/>
</dbReference>
<keyword evidence="14" id="KW-0479">Metal-binding</keyword>
<keyword evidence="5" id="KW-0964">Secreted</keyword>
<evidence type="ECO:0000256" key="14">
    <source>
        <dbReference type="PROSITE-ProRule" id="PRU01356"/>
    </source>
</evidence>
<dbReference type="PANTHER" id="PTHR33048:SF143">
    <property type="entry name" value="EXTRACELLULAR MEMBRANE PROTEIN CFEM DOMAIN-CONTAINING PROTEIN-RELATED"/>
    <property type="match status" value="1"/>
</dbReference>
<evidence type="ECO:0000256" key="1">
    <source>
        <dbReference type="ARBA" id="ARBA00004141"/>
    </source>
</evidence>
<comment type="subcellular location">
    <subcellularLocation>
        <location evidence="2">Membrane</location>
        <topology evidence="2">Lipid-anchor</topology>
        <topology evidence="2">GPI-anchor</topology>
    </subcellularLocation>
    <subcellularLocation>
        <location evidence="1">Membrane</location>
        <topology evidence="1">Multi-pass membrane protein</topology>
    </subcellularLocation>
    <subcellularLocation>
        <location evidence="3">Secreted</location>
    </subcellularLocation>
</comment>
<feature type="compositionally biased region" description="Basic and acidic residues" evidence="15">
    <location>
        <begin position="378"/>
        <end position="401"/>
    </location>
</feature>
<dbReference type="GO" id="GO:0098552">
    <property type="term" value="C:side of membrane"/>
    <property type="evidence" value="ECO:0007669"/>
    <property type="project" value="UniProtKB-KW"/>
</dbReference>
<keyword evidence="10 16" id="KW-0472">Membrane</keyword>
<dbReference type="InterPro" id="IPR052337">
    <property type="entry name" value="SAT4-like"/>
</dbReference>
<evidence type="ECO:0000256" key="17">
    <source>
        <dbReference type="SAM" id="SignalP"/>
    </source>
</evidence>
<evidence type="ECO:0000256" key="6">
    <source>
        <dbReference type="ARBA" id="ARBA00022622"/>
    </source>
</evidence>
<keyword evidence="8 17" id="KW-0732">Signal</keyword>
<name>A0A2U3E0S2_PURLI</name>
<dbReference type="InterPro" id="IPR049326">
    <property type="entry name" value="Rhodopsin_dom_fungi"/>
</dbReference>
<feature type="transmembrane region" description="Helical" evidence="16">
    <location>
        <begin position="294"/>
        <end position="312"/>
    </location>
</feature>
<dbReference type="GO" id="GO:0005576">
    <property type="term" value="C:extracellular region"/>
    <property type="evidence" value="ECO:0007669"/>
    <property type="project" value="UniProtKB-SubCell"/>
</dbReference>
<keyword evidence="6" id="KW-0325">Glycoprotein</keyword>
<evidence type="ECO:0000256" key="5">
    <source>
        <dbReference type="ARBA" id="ARBA00022525"/>
    </source>
</evidence>
<dbReference type="PROSITE" id="PS52012">
    <property type="entry name" value="CFEM"/>
    <property type="match status" value="1"/>
</dbReference>
<dbReference type="EMBL" id="LCWV01000016">
    <property type="protein sequence ID" value="PWI68084.1"/>
    <property type="molecule type" value="Genomic_DNA"/>
</dbReference>
<keyword evidence="6" id="KW-0336">GPI-anchor</keyword>
<evidence type="ECO:0000256" key="9">
    <source>
        <dbReference type="ARBA" id="ARBA00022989"/>
    </source>
</evidence>
<comment type="similarity">
    <text evidence="4">Belongs to the RBT5 family.</text>
</comment>
<dbReference type="Pfam" id="PF20684">
    <property type="entry name" value="Fung_rhodopsin"/>
    <property type="match status" value="1"/>
</dbReference>
<evidence type="ECO:0000256" key="11">
    <source>
        <dbReference type="ARBA" id="ARBA00023157"/>
    </source>
</evidence>
<evidence type="ECO:0000256" key="4">
    <source>
        <dbReference type="ARBA" id="ARBA00010031"/>
    </source>
</evidence>
<dbReference type="GO" id="GO:0046872">
    <property type="term" value="F:metal ion binding"/>
    <property type="evidence" value="ECO:0007669"/>
    <property type="project" value="UniProtKB-UniRule"/>
</dbReference>
<feature type="binding site" description="axial binding residue" evidence="14">
    <location>
        <position position="50"/>
    </location>
    <ligand>
        <name>heme</name>
        <dbReference type="ChEBI" id="CHEBI:30413"/>
    </ligand>
    <ligandPart>
        <name>Fe</name>
        <dbReference type="ChEBI" id="CHEBI:18248"/>
    </ligandPart>
</feature>
<feature type="disulfide bond" evidence="14">
    <location>
        <begin position="46"/>
        <end position="53"/>
    </location>
</feature>